<sequence>MGRSVDRSGWTFLTSHARVLLAIAADPGIRLRDVAARCDVTERTVQGIVADLEQAKYLTRQRARDGRRNQYRVDTTAPFRHPAEEGHEIAELITLFTPLPAPPPADQPHRLGRATRDGSGPAPEPRRQSPSASASTPHARP</sequence>
<dbReference type="Proteomes" id="UP001604282">
    <property type="component" value="Unassembled WGS sequence"/>
</dbReference>
<comment type="caution">
    <text evidence="3">The sequence shown here is derived from an EMBL/GenBank/DDBJ whole genome shotgun (WGS) entry which is preliminary data.</text>
</comment>
<reference evidence="3 4" key="1">
    <citation type="submission" date="2024-10" db="EMBL/GenBank/DDBJ databases">
        <title>The Natural Products Discovery Center: Release of the First 8490 Sequenced Strains for Exploring Actinobacteria Biosynthetic Diversity.</title>
        <authorList>
            <person name="Kalkreuter E."/>
            <person name="Kautsar S.A."/>
            <person name="Yang D."/>
            <person name="Bader C.D."/>
            <person name="Teijaro C.N."/>
            <person name="Fluegel L."/>
            <person name="Davis C.M."/>
            <person name="Simpson J.R."/>
            <person name="Lauterbach L."/>
            <person name="Steele A.D."/>
            <person name="Gui C."/>
            <person name="Meng S."/>
            <person name="Li G."/>
            <person name="Viehrig K."/>
            <person name="Ye F."/>
            <person name="Su P."/>
            <person name="Kiefer A.F."/>
            <person name="Nichols A."/>
            <person name="Cepeda A.J."/>
            <person name="Yan W."/>
            <person name="Fan B."/>
            <person name="Jiang Y."/>
            <person name="Adhikari A."/>
            <person name="Zheng C.-J."/>
            <person name="Schuster L."/>
            <person name="Cowan T.M."/>
            <person name="Smanski M.J."/>
            <person name="Chevrette M.G."/>
            <person name="De Carvalho L.P.S."/>
            <person name="Shen B."/>
        </authorList>
    </citation>
    <scope>NUCLEOTIDE SEQUENCE [LARGE SCALE GENOMIC DNA]</scope>
    <source>
        <strain evidence="3 4">NPDC048229</strain>
    </source>
</reference>
<evidence type="ECO:0000259" key="2">
    <source>
        <dbReference type="Pfam" id="PF12802"/>
    </source>
</evidence>
<evidence type="ECO:0000313" key="4">
    <source>
        <dbReference type="Proteomes" id="UP001604282"/>
    </source>
</evidence>
<feature type="region of interest" description="Disordered" evidence="1">
    <location>
        <begin position="63"/>
        <end position="84"/>
    </location>
</feature>
<dbReference type="Pfam" id="PF12802">
    <property type="entry name" value="MarR_2"/>
    <property type="match status" value="1"/>
</dbReference>
<protein>
    <submittedName>
        <fullName evidence="3">MarR family transcriptional regulator</fullName>
    </submittedName>
</protein>
<dbReference type="EMBL" id="JBICZW010000027">
    <property type="protein sequence ID" value="MFG3193219.1"/>
    <property type="molecule type" value="Genomic_DNA"/>
</dbReference>
<organism evidence="3 4">
    <name type="scientific">Streptomyces omiyaensis</name>
    <dbReference type="NCBI Taxonomy" id="68247"/>
    <lineage>
        <taxon>Bacteria</taxon>
        <taxon>Bacillati</taxon>
        <taxon>Actinomycetota</taxon>
        <taxon>Actinomycetes</taxon>
        <taxon>Kitasatosporales</taxon>
        <taxon>Streptomycetaceae</taxon>
        <taxon>Streptomyces</taxon>
    </lineage>
</organism>
<keyword evidence="4" id="KW-1185">Reference proteome</keyword>
<dbReference type="InterPro" id="IPR000835">
    <property type="entry name" value="HTH_MarR-typ"/>
</dbReference>
<dbReference type="InterPro" id="IPR036390">
    <property type="entry name" value="WH_DNA-bd_sf"/>
</dbReference>
<evidence type="ECO:0000313" key="3">
    <source>
        <dbReference type="EMBL" id="MFG3193219.1"/>
    </source>
</evidence>
<feature type="compositionally biased region" description="Polar residues" evidence="1">
    <location>
        <begin position="128"/>
        <end position="141"/>
    </location>
</feature>
<evidence type="ECO:0000256" key="1">
    <source>
        <dbReference type="SAM" id="MobiDB-lite"/>
    </source>
</evidence>
<dbReference type="InterPro" id="IPR036388">
    <property type="entry name" value="WH-like_DNA-bd_sf"/>
</dbReference>
<dbReference type="Gene3D" id="1.10.10.10">
    <property type="entry name" value="Winged helix-like DNA-binding domain superfamily/Winged helix DNA-binding domain"/>
    <property type="match status" value="1"/>
</dbReference>
<accession>A0ABW7C0D0</accession>
<dbReference type="SUPFAM" id="SSF46785">
    <property type="entry name" value="Winged helix' DNA-binding domain"/>
    <property type="match status" value="1"/>
</dbReference>
<dbReference type="RefSeq" id="WP_392090637.1">
    <property type="nucleotide sequence ID" value="NZ_JBIBVA010000021.1"/>
</dbReference>
<feature type="domain" description="HTH marR-type" evidence="2">
    <location>
        <begin position="15"/>
        <end position="68"/>
    </location>
</feature>
<name>A0ABW7C0D0_9ACTN</name>
<proteinExistence type="predicted"/>
<feature type="region of interest" description="Disordered" evidence="1">
    <location>
        <begin position="97"/>
        <end position="141"/>
    </location>
</feature>
<gene>
    <name evidence="3" type="ORF">ACGFYS_30310</name>
</gene>